<evidence type="ECO:0000256" key="11">
    <source>
        <dbReference type="SAM" id="MobiDB-lite"/>
    </source>
</evidence>
<keyword evidence="8" id="KW-0131">Cell cycle</keyword>
<feature type="compositionally biased region" description="Basic and acidic residues" evidence="11">
    <location>
        <begin position="555"/>
        <end position="564"/>
    </location>
</feature>
<evidence type="ECO:0000313" key="13">
    <source>
        <dbReference type="EMBL" id="KAG5270893.1"/>
    </source>
</evidence>
<evidence type="ECO:0000256" key="5">
    <source>
        <dbReference type="ARBA" id="ARBA00022771"/>
    </source>
</evidence>
<evidence type="ECO:0000256" key="10">
    <source>
        <dbReference type="PROSITE-ProRule" id="PRU00600"/>
    </source>
</evidence>
<keyword evidence="3" id="KW-0479">Metal-binding</keyword>
<keyword evidence="5 10" id="KW-0863">Zinc-finger</keyword>
<dbReference type="GO" id="GO:1901987">
    <property type="term" value="P:regulation of cell cycle phase transition"/>
    <property type="evidence" value="ECO:0007669"/>
    <property type="project" value="TreeGrafter"/>
</dbReference>
<keyword evidence="2" id="KW-0597">Phosphoprotein</keyword>
<evidence type="ECO:0000256" key="8">
    <source>
        <dbReference type="ARBA" id="ARBA00023306"/>
    </source>
</evidence>
<dbReference type="InterPro" id="IPR038545">
    <property type="entry name" value="Znf_DBF_sf"/>
</dbReference>
<evidence type="ECO:0000313" key="14">
    <source>
        <dbReference type="Proteomes" id="UP000823561"/>
    </source>
</evidence>
<feature type="region of interest" description="Disordered" evidence="11">
    <location>
        <begin position="597"/>
        <end position="690"/>
    </location>
</feature>
<feature type="region of interest" description="Disordered" evidence="11">
    <location>
        <begin position="334"/>
        <end position="398"/>
    </location>
</feature>
<accession>A0AAV6G6Z4</accession>
<comment type="caution">
    <text evidence="13">The sequence shown here is derived from an EMBL/GenBank/DDBJ whole genome shotgun (WGS) entry which is preliminary data.</text>
</comment>
<name>A0AAV6G6Z4_9TELE</name>
<dbReference type="Proteomes" id="UP000823561">
    <property type="component" value="Chromosome 13"/>
</dbReference>
<feature type="compositionally biased region" description="Polar residues" evidence="11">
    <location>
        <begin position="349"/>
        <end position="371"/>
    </location>
</feature>
<evidence type="ECO:0000256" key="1">
    <source>
        <dbReference type="ARBA" id="ARBA00004123"/>
    </source>
</evidence>
<dbReference type="InterPro" id="IPR051590">
    <property type="entry name" value="Replication_Regulatory_Kinase"/>
</dbReference>
<evidence type="ECO:0000256" key="4">
    <source>
        <dbReference type="ARBA" id="ARBA00022737"/>
    </source>
</evidence>
<feature type="compositionally biased region" description="Basic and acidic residues" evidence="11">
    <location>
        <begin position="377"/>
        <end position="393"/>
    </location>
</feature>
<dbReference type="Pfam" id="PF07535">
    <property type="entry name" value="zf-DBF"/>
    <property type="match status" value="1"/>
</dbReference>
<feature type="compositionally biased region" description="Basic residues" evidence="11">
    <location>
        <begin position="446"/>
        <end position="458"/>
    </location>
</feature>
<dbReference type="FunFam" id="6.10.250.3410:FF:000001">
    <property type="entry name" value="Protein DBF4 homolog A"/>
    <property type="match status" value="1"/>
</dbReference>
<dbReference type="Gene3D" id="6.10.250.3410">
    <property type="entry name" value="DBF zinc finger"/>
    <property type="match status" value="1"/>
</dbReference>
<feature type="region of interest" description="Disordered" evidence="11">
    <location>
        <begin position="72"/>
        <end position="108"/>
    </location>
</feature>
<evidence type="ECO:0000259" key="12">
    <source>
        <dbReference type="PROSITE" id="PS51265"/>
    </source>
</evidence>
<feature type="region of interest" description="Disordered" evidence="11">
    <location>
        <begin position="536"/>
        <end position="571"/>
    </location>
</feature>
<feature type="compositionally biased region" description="Basic and acidic residues" evidence="11">
    <location>
        <begin position="228"/>
        <end position="241"/>
    </location>
</feature>
<sequence>MQGLPGLSHKILRSMTTVFYLDLPSNKRSARLENDIQTLGGTVEKFFSKDIRYLVSSKPEARYVHRLVRESPVPSPESVLSSPRPSSSKEGHRSGSQGPTDAVQVSRGKKLVEKVMKEQERIKINKMLSNALEWGVKIVHIEDMIAYIEKKKPAISTEQKTNPTAVKKTAKQACYGRTSQKHNASRISKPFVKVEDSSRRYRPLYLHMAQMPVCNFNSAPPASPFQIEDKRHSTHGPEGKAHAGKSKHRARERKEKKKGGYCECCGVTYDTLQAHLKGEQHRAFVAGGHYQKLDALIAQLPWVFAREPPAQRVKCSVPISPICVSVVSRDRTEEAGRCDKGGRGGRAQRSPSLGTSCSSQRSPSLGASCSSQRKRIRESLSGKNRDSSEERPYVLESSRSKRGSFMWESCPTLLRALGGDSILHSDKVNDAVATETTPGPQSIKDRNRRRRYRRKRHIPLSSHTGEEKHTDTLGTEAAQSEEMVALSGLEQDSPGESMQHKTAHVTQQDSIQGKPVDITHLDITQQVFIQAKLVGTEKQDSSWGDTEDPTQQDLTEEKPVDTTRQESVQGKPVDVTLQDSILENSVKVTERQPCRTFKSAITRRQQLPVSSKKRPVDSVDREPEQTQNATDLPNPAPNALQDAAQRGTTDAFRPLRRRIRAERSWRRGRSLSVRPLPPGTLGTEEAEGSAQQWQDLWQLFQESDDLQEDFPGFAE</sequence>
<comment type="subcellular location">
    <subcellularLocation>
        <location evidence="1">Nucleus</location>
    </subcellularLocation>
</comment>
<dbReference type="AlphaFoldDB" id="A0AAV6G6Z4"/>
<keyword evidence="4" id="KW-0677">Repeat</keyword>
<evidence type="ECO:0000256" key="9">
    <source>
        <dbReference type="ARBA" id="ARBA00040397"/>
    </source>
</evidence>
<feature type="compositionally biased region" description="Basic and acidic residues" evidence="11">
    <location>
        <begin position="614"/>
        <end position="624"/>
    </location>
</feature>
<organism evidence="13 14">
    <name type="scientific">Alosa alosa</name>
    <name type="common">allis shad</name>
    <dbReference type="NCBI Taxonomy" id="278164"/>
    <lineage>
        <taxon>Eukaryota</taxon>
        <taxon>Metazoa</taxon>
        <taxon>Chordata</taxon>
        <taxon>Craniata</taxon>
        <taxon>Vertebrata</taxon>
        <taxon>Euteleostomi</taxon>
        <taxon>Actinopterygii</taxon>
        <taxon>Neopterygii</taxon>
        <taxon>Teleostei</taxon>
        <taxon>Clupei</taxon>
        <taxon>Clupeiformes</taxon>
        <taxon>Clupeoidei</taxon>
        <taxon>Clupeidae</taxon>
        <taxon>Alosa</taxon>
    </lineage>
</organism>
<feature type="domain" description="DBF4-type" evidence="12">
    <location>
        <begin position="255"/>
        <end position="303"/>
    </location>
</feature>
<feature type="region of interest" description="Disordered" evidence="11">
    <location>
        <begin position="491"/>
        <end position="510"/>
    </location>
</feature>
<feature type="compositionally biased region" description="Low complexity" evidence="11">
    <location>
        <begin position="72"/>
        <end position="86"/>
    </location>
</feature>
<reference evidence="13" key="1">
    <citation type="submission" date="2020-10" db="EMBL/GenBank/DDBJ databases">
        <title>Chromosome-scale genome assembly of the Allis shad, Alosa alosa.</title>
        <authorList>
            <person name="Margot Z."/>
            <person name="Christophe K."/>
            <person name="Cabau C."/>
            <person name="Louis A."/>
            <person name="Berthelot C."/>
            <person name="Parey E."/>
            <person name="Roest Crollius H."/>
            <person name="Montfort J."/>
            <person name="Robinson-Rechavi M."/>
            <person name="Bucao C."/>
            <person name="Bouchez O."/>
            <person name="Gislard M."/>
            <person name="Lluch J."/>
            <person name="Milhes M."/>
            <person name="Lampietro C."/>
            <person name="Lopez Roques C."/>
            <person name="Donnadieu C."/>
            <person name="Braasch I."/>
            <person name="Desvignes T."/>
            <person name="Postlethwait J."/>
            <person name="Bobe J."/>
            <person name="Guiguen Y."/>
        </authorList>
    </citation>
    <scope>NUCLEOTIDE SEQUENCE</scope>
    <source>
        <strain evidence="13">M-15738</strain>
        <tissue evidence="13">Blood</tissue>
    </source>
</reference>
<dbReference type="GO" id="GO:0043539">
    <property type="term" value="F:protein serine/threonine kinase activator activity"/>
    <property type="evidence" value="ECO:0007669"/>
    <property type="project" value="TreeGrafter"/>
</dbReference>
<dbReference type="EMBL" id="JADWDJ010000013">
    <property type="protein sequence ID" value="KAG5270893.1"/>
    <property type="molecule type" value="Genomic_DNA"/>
</dbReference>
<dbReference type="GO" id="GO:0003676">
    <property type="term" value="F:nucleic acid binding"/>
    <property type="evidence" value="ECO:0007669"/>
    <property type="project" value="InterPro"/>
</dbReference>
<evidence type="ECO:0000256" key="2">
    <source>
        <dbReference type="ARBA" id="ARBA00022553"/>
    </source>
</evidence>
<dbReference type="InterPro" id="IPR006572">
    <property type="entry name" value="Znf_DBF"/>
</dbReference>
<protein>
    <recommendedName>
        <fullName evidence="9">Protein DBF4 homolog A</fullName>
    </recommendedName>
</protein>
<dbReference type="SMART" id="SM00586">
    <property type="entry name" value="ZnF_DBF"/>
    <property type="match status" value="1"/>
</dbReference>
<gene>
    <name evidence="13" type="ORF">AALO_G00173480</name>
</gene>
<feature type="region of interest" description="Disordered" evidence="11">
    <location>
        <begin position="228"/>
        <end position="254"/>
    </location>
</feature>
<feature type="compositionally biased region" description="Basic residues" evidence="11">
    <location>
        <begin position="242"/>
        <end position="254"/>
    </location>
</feature>
<dbReference type="PANTHER" id="PTHR15375:SF22">
    <property type="entry name" value="PROTEIN DBF4 HOMOLOG A"/>
    <property type="match status" value="1"/>
</dbReference>
<proteinExistence type="predicted"/>
<dbReference type="GO" id="GO:0031431">
    <property type="term" value="C:Dbf4-dependent protein kinase complex"/>
    <property type="evidence" value="ECO:0007669"/>
    <property type="project" value="TreeGrafter"/>
</dbReference>
<keyword evidence="7" id="KW-0539">Nucleus</keyword>
<keyword evidence="6" id="KW-0862">Zinc</keyword>
<keyword evidence="14" id="KW-1185">Reference proteome</keyword>
<dbReference type="PANTHER" id="PTHR15375">
    <property type="entry name" value="ACTIVATOR OF S-PHASE KINASE-RELATED"/>
    <property type="match status" value="1"/>
</dbReference>
<feature type="region of interest" description="Disordered" evidence="11">
    <location>
        <begin position="430"/>
        <end position="475"/>
    </location>
</feature>
<dbReference type="Gene3D" id="2.10.50.40">
    <property type="match status" value="1"/>
</dbReference>
<dbReference type="GO" id="GO:0010571">
    <property type="term" value="P:positive regulation of nuclear cell cycle DNA replication"/>
    <property type="evidence" value="ECO:0007669"/>
    <property type="project" value="TreeGrafter"/>
</dbReference>
<evidence type="ECO:0000256" key="6">
    <source>
        <dbReference type="ARBA" id="ARBA00022833"/>
    </source>
</evidence>
<dbReference type="GO" id="GO:0008270">
    <property type="term" value="F:zinc ion binding"/>
    <property type="evidence" value="ECO:0007669"/>
    <property type="project" value="UniProtKB-KW"/>
</dbReference>
<evidence type="ECO:0000256" key="3">
    <source>
        <dbReference type="ARBA" id="ARBA00022723"/>
    </source>
</evidence>
<evidence type="ECO:0000256" key="7">
    <source>
        <dbReference type="ARBA" id="ARBA00023242"/>
    </source>
</evidence>
<dbReference type="PROSITE" id="PS51265">
    <property type="entry name" value="ZF_DBF4"/>
    <property type="match status" value="1"/>
</dbReference>